<protein>
    <recommendedName>
        <fullName evidence="2">Integrase catalytic domain-containing protein</fullName>
    </recommendedName>
</protein>
<dbReference type="InterPro" id="IPR036397">
    <property type="entry name" value="RNaseH_sf"/>
</dbReference>
<dbReference type="PROSITE" id="PS50994">
    <property type="entry name" value="INTEGRASE"/>
    <property type="match status" value="1"/>
</dbReference>
<reference evidence="3" key="1">
    <citation type="submission" date="2021-03" db="EMBL/GenBank/DDBJ databases">
        <title>Draft genome sequence of rust myrtle Austropuccinia psidii MF-1, a brazilian biotype.</title>
        <authorList>
            <person name="Quecine M.C."/>
            <person name="Pachon D.M.R."/>
            <person name="Bonatelli M.L."/>
            <person name="Correr F.H."/>
            <person name="Franceschini L.M."/>
            <person name="Leite T.F."/>
            <person name="Margarido G.R.A."/>
            <person name="Almeida C.A."/>
            <person name="Ferrarezi J.A."/>
            <person name="Labate C.A."/>
        </authorList>
    </citation>
    <scope>NUCLEOTIDE SEQUENCE</scope>
    <source>
        <strain evidence="3">MF-1</strain>
    </source>
</reference>
<dbReference type="GO" id="GO:0003723">
    <property type="term" value="F:RNA binding"/>
    <property type="evidence" value="ECO:0007669"/>
    <property type="project" value="UniProtKB-KW"/>
</dbReference>
<dbReference type="PANTHER" id="PTHR37984:SF5">
    <property type="entry name" value="PROTEIN NYNRIN-LIKE"/>
    <property type="match status" value="1"/>
</dbReference>
<dbReference type="InterPro" id="IPR012337">
    <property type="entry name" value="RNaseH-like_sf"/>
</dbReference>
<organism evidence="3 4">
    <name type="scientific">Austropuccinia psidii MF-1</name>
    <dbReference type="NCBI Taxonomy" id="1389203"/>
    <lineage>
        <taxon>Eukaryota</taxon>
        <taxon>Fungi</taxon>
        <taxon>Dikarya</taxon>
        <taxon>Basidiomycota</taxon>
        <taxon>Pucciniomycotina</taxon>
        <taxon>Pucciniomycetes</taxon>
        <taxon>Pucciniales</taxon>
        <taxon>Sphaerophragmiaceae</taxon>
        <taxon>Austropuccinia</taxon>
    </lineage>
</organism>
<dbReference type="Proteomes" id="UP000765509">
    <property type="component" value="Unassembled WGS sequence"/>
</dbReference>
<dbReference type="Gene3D" id="3.30.420.10">
    <property type="entry name" value="Ribonuclease H-like superfamily/Ribonuclease H"/>
    <property type="match status" value="1"/>
</dbReference>
<evidence type="ECO:0000313" key="4">
    <source>
        <dbReference type="Proteomes" id="UP000765509"/>
    </source>
</evidence>
<evidence type="ECO:0000313" key="3">
    <source>
        <dbReference type="EMBL" id="MBW0463692.1"/>
    </source>
</evidence>
<comment type="caution">
    <text evidence="3">The sequence shown here is derived from an EMBL/GenBank/DDBJ whole genome shotgun (WGS) entry which is preliminary data.</text>
</comment>
<keyword evidence="1" id="KW-0694">RNA-binding</keyword>
<accession>A0A9Q3GEW1</accession>
<name>A0A9Q3GEW1_9BASI</name>
<dbReference type="EMBL" id="AVOT02000610">
    <property type="protein sequence ID" value="MBW0463692.1"/>
    <property type="molecule type" value="Genomic_DNA"/>
</dbReference>
<dbReference type="OrthoDB" id="444848at2759"/>
<evidence type="ECO:0000256" key="1">
    <source>
        <dbReference type="ARBA" id="ARBA00022884"/>
    </source>
</evidence>
<dbReference type="PANTHER" id="PTHR37984">
    <property type="entry name" value="PROTEIN CBG26694"/>
    <property type="match status" value="1"/>
</dbReference>
<dbReference type="InterPro" id="IPR001584">
    <property type="entry name" value="Integrase_cat-core"/>
</dbReference>
<sequence>MKKSVKKWVEYCLPCQNRIPSLQREQGKSKSTSKIFERVRINAVHIESGRWKYMVVARDDFSGWPETVGLARLTAKAVAEWFTSEWICRYCSPKEVTVDGGPEFGKELLDAMKKSGSRIRVTTPYYPESQGMVEMGHKQLNDALVKMFGENGGKWKKYLLLVTLADRISTKRTTDFSPFELQFGQLPVLPIDIETKIFIEVEWHKISRTEGLLEARTKHLEGKEDMRRKTAEKITKSREDSMIYLDREMAHQLRSQLKPGYLVLVYNKAIETIWGLLFKNKWNRPYRVIRQINNGPYELEELDGTELGRSFAASQVKKLYPRGKLIDKKEDTDKEKSENMNQ</sequence>
<dbReference type="GO" id="GO:0005634">
    <property type="term" value="C:nucleus"/>
    <property type="evidence" value="ECO:0007669"/>
    <property type="project" value="UniProtKB-ARBA"/>
</dbReference>
<dbReference type="SUPFAM" id="SSF53098">
    <property type="entry name" value="Ribonuclease H-like"/>
    <property type="match status" value="1"/>
</dbReference>
<dbReference type="GO" id="GO:0015074">
    <property type="term" value="P:DNA integration"/>
    <property type="evidence" value="ECO:0007669"/>
    <property type="project" value="InterPro"/>
</dbReference>
<gene>
    <name evidence="3" type="ORF">O181_003407</name>
</gene>
<proteinExistence type="predicted"/>
<evidence type="ECO:0000259" key="2">
    <source>
        <dbReference type="PROSITE" id="PS50994"/>
    </source>
</evidence>
<feature type="domain" description="Integrase catalytic" evidence="2">
    <location>
        <begin position="30"/>
        <end position="186"/>
    </location>
</feature>
<dbReference type="InterPro" id="IPR050951">
    <property type="entry name" value="Retrovirus_Pol_polyprotein"/>
</dbReference>
<keyword evidence="4" id="KW-1185">Reference proteome</keyword>
<dbReference type="AlphaFoldDB" id="A0A9Q3GEW1"/>